<feature type="chain" id="PRO_5038852187" evidence="5">
    <location>
        <begin position="22"/>
        <end position="305"/>
    </location>
</feature>
<dbReference type="GO" id="GO:0043190">
    <property type="term" value="C:ATP-binding cassette (ABC) transporter complex"/>
    <property type="evidence" value="ECO:0007669"/>
    <property type="project" value="InterPro"/>
</dbReference>
<dbReference type="PANTHER" id="PTHR47737">
    <property type="entry name" value="GLYCINE BETAINE/PROLINE BETAINE TRANSPORT SYSTEM PERMEASE PROTEIN PROW"/>
    <property type="match status" value="1"/>
</dbReference>
<comment type="subcellular location">
    <subcellularLocation>
        <location evidence="1">Cell membrane</location>
    </subcellularLocation>
</comment>
<evidence type="ECO:0000256" key="5">
    <source>
        <dbReference type="SAM" id="SignalP"/>
    </source>
</evidence>
<protein>
    <submittedName>
        <fullName evidence="7">Glycine betaine/proline transport system substrate-binding protein</fullName>
    </submittedName>
</protein>
<dbReference type="Pfam" id="PF04069">
    <property type="entry name" value="OpuAC"/>
    <property type="match status" value="1"/>
</dbReference>
<dbReference type="GO" id="GO:0015226">
    <property type="term" value="F:carnitine transmembrane transporter activity"/>
    <property type="evidence" value="ECO:0007669"/>
    <property type="project" value="TreeGrafter"/>
</dbReference>
<dbReference type="OrthoDB" id="9787902at2"/>
<dbReference type="SUPFAM" id="SSF53850">
    <property type="entry name" value="Periplasmic binding protein-like II"/>
    <property type="match status" value="1"/>
</dbReference>
<keyword evidence="3" id="KW-1003">Cell membrane</keyword>
<evidence type="ECO:0000256" key="1">
    <source>
        <dbReference type="ARBA" id="ARBA00004236"/>
    </source>
</evidence>
<name>A0A4R2R3D0_9PSEU</name>
<feature type="signal peptide" evidence="5">
    <location>
        <begin position="1"/>
        <end position="21"/>
    </location>
</feature>
<evidence type="ECO:0000256" key="3">
    <source>
        <dbReference type="ARBA" id="ARBA00022475"/>
    </source>
</evidence>
<sequence>MRRNPRYRWLLALTASLAALALVVASCGSREESSSDTGQGSKTLKIAYINWAEDVALSNLFKTVLEGKGYQVELQQLEVGPLYAGLARGNADLFLDAWLPTTHADYWSQYKNDLEDLGVWYDSATLNIAVPSYVQDVNSIEDLKGKGAEFNGAITGIDPGAGLMRLTKDAVIPDYGLGSEYELKSSSEAAMIAALQGAINKKEPIVVTSWHPHWLYNRFDVKDLKDPKGSLGEAEQLHSLGRKGFSKDFPELAQMIKKFKMDDEKLSSLTDAINKAGEGNELQATKQWAKDNQDWVDQFSSAVTG</sequence>
<evidence type="ECO:0000259" key="6">
    <source>
        <dbReference type="Pfam" id="PF04069"/>
    </source>
</evidence>
<evidence type="ECO:0000313" key="8">
    <source>
        <dbReference type="Proteomes" id="UP000294911"/>
    </source>
</evidence>
<organism evidence="7 8">
    <name type="scientific">Tamaricihabitans halophyticus</name>
    <dbReference type="NCBI Taxonomy" id="1262583"/>
    <lineage>
        <taxon>Bacteria</taxon>
        <taxon>Bacillati</taxon>
        <taxon>Actinomycetota</taxon>
        <taxon>Actinomycetes</taxon>
        <taxon>Pseudonocardiales</taxon>
        <taxon>Pseudonocardiaceae</taxon>
        <taxon>Tamaricihabitans</taxon>
    </lineage>
</organism>
<dbReference type="InterPro" id="IPR007210">
    <property type="entry name" value="ABC_Gly_betaine_transp_sub-bd"/>
</dbReference>
<evidence type="ECO:0000313" key="7">
    <source>
        <dbReference type="EMBL" id="TCP57322.1"/>
    </source>
</evidence>
<comment type="caution">
    <text evidence="7">The sequence shown here is derived from an EMBL/GenBank/DDBJ whole genome shotgun (WGS) entry which is preliminary data.</text>
</comment>
<dbReference type="RefSeq" id="WP_132875812.1">
    <property type="nucleotide sequence ID" value="NZ_SLXQ01000001.1"/>
</dbReference>
<dbReference type="GO" id="GO:0031460">
    <property type="term" value="P:glycine betaine transport"/>
    <property type="evidence" value="ECO:0007669"/>
    <property type="project" value="TreeGrafter"/>
</dbReference>
<dbReference type="Gene3D" id="3.40.190.100">
    <property type="entry name" value="Glycine betaine-binding periplasmic protein, domain 2"/>
    <property type="match status" value="2"/>
</dbReference>
<keyword evidence="2" id="KW-0813">Transport</keyword>
<keyword evidence="5" id="KW-0732">Signal</keyword>
<dbReference type="PROSITE" id="PS51257">
    <property type="entry name" value="PROKAR_LIPOPROTEIN"/>
    <property type="match status" value="1"/>
</dbReference>
<dbReference type="PANTHER" id="PTHR47737:SF1">
    <property type="entry name" value="GLYCINE BETAINE_PROLINE BETAINE TRANSPORT SYSTEM PERMEASE PROTEIN PROW"/>
    <property type="match status" value="1"/>
</dbReference>
<reference evidence="7 8" key="1">
    <citation type="submission" date="2019-03" db="EMBL/GenBank/DDBJ databases">
        <title>Genomic Encyclopedia of Type Strains, Phase IV (KMG-IV): sequencing the most valuable type-strain genomes for metagenomic binning, comparative biology and taxonomic classification.</title>
        <authorList>
            <person name="Goeker M."/>
        </authorList>
    </citation>
    <scope>NUCLEOTIDE SEQUENCE [LARGE SCALE GENOMIC DNA]</scope>
    <source>
        <strain evidence="7 8">DSM 45765</strain>
    </source>
</reference>
<dbReference type="GO" id="GO:0015871">
    <property type="term" value="P:choline transport"/>
    <property type="evidence" value="ECO:0007669"/>
    <property type="project" value="TreeGrafter"/>
</dbReference>
<dbReference type="EMBL" id="SLXQ01000001">
    <property type="protein sequence ID" value="TCP57322.1"/>
    <property type="molecule type" value="Genomic_DNA"/>
</dbReference>
<dbReference type="AlphaFoldDB" id="A0A4R2R3D0"/>
<keyword evidence="4" id="KW-0472">Membrane</keyword>
<keyword evidence="8" id="KW-1185">Reference proteome</keyword>
<feature type="domain" description="ABC-type glycine betaine transport system substrate-binding" evidence="6">
    <location>
        <begin position="42"/>
        <end position="290"/>
    </location>
</feature>
<evidence type="ECO:0000256" key="4">
    <source>
        <dbReference type="ARBA" id="ARBA00023136"/>
    </source>
</evidence>
<dbReference type="Proteomes" id="UP000294911">
    <property type="component" value="Unassembled WGS sequence"/>
</dbReference>
<gene>
    <name evidence="7" type="ORF">EV191_1011276</name>
</gene>
<dbReference type="CDD" id="cd13639">
    <property type="entry name" value="PBP2_OpuAC_like"/>
    <property type="match status" value="1"/>
</dbReference>
<accession>A0A4R2R3D0</accession>
<evidence type="ECO:0000256" key="2">
    <source>
        <dbReference type="ARBA" id="ARBA00022448"/>
    </source>
</evidence>
<proteinExistence type="predicted"/>
<dbReference type="GO" id="GO:0005275">
    <property type="term" value="F:amine transmembrane transporter activity"/>
    <property type="evidence" value="ECO:0007669"/>
    <property type="project" value="TreeGrafter"/>
</dbReference>
<dbReference type="Gene3D" id="3.10.105.10">
    <property type="entry name" value="Dipeptide-binding Protein, Domain 3"/>
    <property type="match status" value="2"/>
</dbReference>